<dbReference type="Proteomes" id="UP001185927">
    <property type="component" value="Unassembled WGS sequence"/>
</dbReference>
<comment type="caution">
    <text evidence="1">The sequence shown here is derived from an EMBL/GenBank/DDBJ whole genome shotgun (WGS) entry which is preliminary data.</text>
</comment>
<reference evidence="1 2" key="1">
    <citation type="submission" date="2023-10" db="EMBL/GenBank/DDBJ databases">
        <title>Development of a sustainable strategy for remediation of hydrocarbon-contaminated territories based on the waste exchange concept.</title>
        <authorList>
            <person name="Krivoruchko A."/>
        </authorList>
    </citation>
    <scope>NUCLEOTIDE SEQUENCE [LARGE SCALE GENOMIC DNA]</scope>
    <source>
        <strain evidence="1 2">IEGM 1203</strain>
    </source>
</reference>
<gene>
    <name evidence="1" type="ORF">R3Q16_31315</name>
</gene>
<keyword evidence="2" id="KW-1185">Reference proteome</keyword>
<dbReference type="RefSeq" id="WP_317545582.1">
    <property type="nucleotide sequence ID" value="NZ_JAWLKB010000031.1"/>
</dbReference>
<evidence type="ECO:0000313" key="1">
    <source>
        <dbReference type="EMBL" id="MDV6271120.1"/>
    </source>
</evidence>
<dbReference type="EMBL" id="JAWLKB010000031">
    <property type="protein sequence ID" value="MDV6271120.1"/>
    <property type="molecule type" value="Genomic_DNA"/>
</dbReference>
<protein>
    <submittedName>
        <fullName evidence="1">Uncharacterized protein</fullName>
    </submittedName>
</protein>
<evidence type="ECO:0000313" key="2">
    <source>
        <dbReference type="Proteomes" id="UP001185927"/>
    </source>
</evidence>
<accession>A0ABU4C3N9</accession>
<sequence>MKRFFGTQSDWRDFHQREAFDVVIFDGGESGEHSVLVSAREDRLIKPVIIPALTALVTEADPDATVSTDFMPEALDSDFYLWLLYFHKYESGLLSAAVKITDINEIESSDRQRRSGKFGAGAGADRIELLALIAKDQAKFGPAKFSVRYEEGIEADLDLHVFPDGGYSVFKTSEYKDHRSIPGNMLGHKLVEDVFELVLPSIRSLYNHDSDWRTGTREEFIRRSKSELDAVSRG</sequence>
<proteinExistence type="predicted"/>
<organism evidence="1 2">
    <name type="scientific">Rhodococcus globerulus</name>
    <dbReference type="NCBI Taxonomy" id="33008"/>
    <lineage>
        <taxon>Bacteria</taxon>
        <taxon>Bacillati</taxon>
        <taxon>Actinomycetota</taxon>
        <taxon>Actinomycetes</taxon>
        <taxon>Mycobacteriales</taxon>
        <taxon>Nocardiaceae</taxon>
        <taxon>Rhodococcus</taxon>
    </lineage>
</organism>
<name>A0ABU4C3N9_RHOGO</name>